<dbReference type="Proteomes" id="UP001152759">
    <property type="component" value="Chromosome 8"/>
</dbReference>
<sequence length="166" mass="18630">MDEILSEMLSEKGQKLIILRNFKFSFHKKLAGDVERWKCVKRLCKAFIKLENGVLVEDQANHVGHAAEAEGSLLRQKISNTLKRRATECISERPAKIIRQEISKCSDGPSVTANDMDRFRKNLSAAKLRTFPKLPKSMPDLHTKFGGFQSSGHTKTSTGEDVTADN</sequence>
<dbReference type="AlphaFoldDB" id="A0A9P0AM30"/>
<evidence type="ECO:0000313" key="2">
    <source>
        <dbReference type="EMBL" id="CAH0394690.1"/>
    </source>
</evidence>
<name>A0A9P0AM30_BEMTA</name>
<proteinExistence type="predicted"/>
<protein>
    <recommendedName>
        <fullName evidence="4">FLYWCH-type domain-containing protein</fullName>
    </recommendedName>
</protein>
<dbReference type="EMBL" id="OU963869">
    <property type="protein sequence ID" value="CAH0394690.1"/>
    <property type="molecule type" value="Genomic_DNA"/>
</dbReference>
<evidence type="ECO:0000313" key="3">
    <source>
        <dbReference type="Proteomes" id="UP001152759"/>
    </source>
</evidence>
<feature type="region of interest" description="Disordered" evidence="1">
    <location>
        <begin position="144"/>
        <end position="166"/>
    </location>
</feature>
<gene>
    <name evidence="2" type="ORF">BEMITA_LOCUS12959</name>
</gene>
<organism evidence="2 3">
    <name type="scientific">Bemisia tabaci</name>
    <name type="common">Sweetpotato whitefly</name>
    <name type="synonym">Aleurodes tabaci</name>
    <dbReference type="NCBI Taxonomy" id="7038"/>
    <lineage>
        <taxon>Eukaryota</taxon>
        <taxon>Metazoa</taxon>
        <taxon>Ecdysozoa</taxon>
        <taxon>Arthropoda</taxon>
        <taxon>Hexapoda</taxon>
        <taxon>Insecta</taxon>
        <taxon>Pterygota</taxon>
        <taxon>Neoptera</taxon>
        <taxon>Paraneoptera</taxon>
        <taxon>Hemiptera</taxon>
        <taxon>Sternorrhyncha</taxon>
        <taxon>Aleyrodoidea</taxon>
        <taxon>Aleyrodidae</taxon>
        <taxon>Aleyrodinae</taxon>
        <taxon>Bemisia</taxon>
    </lineage>
</organism>
<reference evidence="2" key="1">
    <citation type="submission" date="2021-12" db="EMBL/GenBank/DDBJ databases">
        <authorList>
            <person name="King R."/>
        </authorList>
    </citation>
    <scope>NUCLEOTIDE SEQUENCE</scope>
</reference>
<accession>A0A9P0AM30</accession>
<evidence type="ECO:0000256" key="1">
    <source>
        <dbReference type="SAM" id="MobiDB-lite"/>
    </source>
</evidence>
<evidence type="ECO:0008006" key="4">
    <source>
        <dbReference type="Google" id="ProtNLM"/>
    </source>
</evidence>
<keyword evidence="3" id="KW-1185">Reference proteome</keyword>
<feature type="compositionally biased region" description="Polar residues" evidence="1">
    <location>
        <begin position="148"/>
        <end position="166"/>
    </location>
</feature>
<dbReference type="Gene3D" id="2.20.25.240">
    <property type="match status" value="1"/>
</dbReference>